<evidence type="ECO:0000313" key="8">
    <source>
        <dbReference type="Proteomes" id="UP000585579"/>
    </source>
</evidence>
<protein>
    <submittedName>
        <fullName evidence="5">Restriction endonuclease subunit S</fullName>
    </submittedName>
</protein>
<dbReference type="OrthoDB" id="84651at2157"/>
<dbReference type="Pfam" id="PF01420">
    <property type="entry name" value="Methylase_S"/>
    <property type="match status" value="2"/>
</dbReference>
<dbReference type="Gene3D" id="1.10.287.1120">
    <property type="entry name" value="Bipartite methylase S protein"/>
    <property type="match status" value="1"/>
</dbReference>
<dbReference type="InterPro" id="IPR052021">
    <property type="entry name" value="Type-I_RS_S_subunit"/>
</dbReference>
<organism evidence="5 7">
    <name type="scientific">Methanosarcina flavescens</name>
    <dbReference type="NCBI Taxonomy" id="1715806"/>
    <lineage>
        <taxon>Archaea</taxon>
        <taxon>Methanobacteriati</taxon>
        <taxon>Methanobacteriota</taxon>
        <taxon>Stenosarchaea group</taxon>
        <taxon>Methanomicrobia</taxon>
        <taxon>Methanosarcinales</taxon>
        <taxon>Methanosarcinaceae</taxon>
        <taxon>Methanosarcina</taxon>
    </lineage>
</organism>
<reference evidence="5" key="2">
    <citation type="submission" date="2018-10" db="EMBL/GenBank/DDBJ databases">
        <authorList>
            <person name="Fischer M.A."/>
            <person name="Kern T."/>
            <person name="Deppenmeier U."/>
            <person name="Schmitz R.A."/>
            <person name="Rother M."/>
        </authorList>
    </citation>
    <scope>NUCLEOTIDE SEQUENCE</scope>
    <source>
        <strain evidence="5">E03.2</strain>
    </source>
</reference>
<dbReference type="SUPFAM" id="SSF116734">
    <property type="entry name" value="DNA methylase specificity domain"/>
    <property type="match status" value="2"/>
</dbReference>
<dbReference type="PANTHER" id="PTHR30408">
    <property type="entry name" value="TYPE-1 RESTRICTION ENZYME ECOKI SPECIFICITY PROTEIN"/>
    <property type="match status" value="1"/>
</dbReference>
<keyword evidence="3" id="KW-0238">DNA-binding</keyword>
<comment type="similarity">
    <text evidence="1">Belongs to the type-I restriction system S methylase family.</text>
</comment>
<proteinExistence type="inferred from homology"/>
<dbReference type="GO" id="GO:0003677">
    <property type="term" value="F:DNA binding"/>
    <property type="evidence" value="ECO:0007669"/>
    <property type="project" value="UniProtKB-KW"/>
</dbReference>
<dbReference type="CDD" id="cd17273">
    <property type="entry name" value="RMtype1_S_EcoJA69PI-TRD1-CR1_like"/>
    <property type="match status" value="1"/>
</dbReference>
<evidence type="ECO:0000256" key="2">
    <source>
        <dbReference type="ARBA" id="ARBA00022747"/>
    </source>
</evidence>
<keyword evidence="5" id="KW-0378">Hydrolase</keyword>
<dbReference type="EMBL" id="CP032683">
    <property type="protein sequence ID" value="AYK16436.1"/>
    <property type="molecule type" value="Genomic_DNA"/>
</dbReference>
<keyword evidence="2" id="KW-0680">Restriction system</keyword>
<accession>A0A660HWK3</accession>
<dbReference type="Gene3D" id="3.90.220.20">
    <property type="entry name" value="DNA methylase specificity domains"/>
    <property type="match status" value="2"/>
</dbReference>
<dbReference type="AlphaFoldDB" id="A0A660HWK3"/>
<keyword evidence="5" id="KW-0540">Nuclease</keyword>
<dbReference type="GO" id="GO:0004519">
    <property type="term" value="F:endonuclease activity"/>
    <property type="evidence" value="ECO:0007669"/>
    <property type="project" value="UniProtKB-KW"/>
</dbReference>
<sequence>MPEDWNILTLENAMESIIDYRGKTPKKTDSGIPLITAKIVKNGRILEPNEFISPQDYESWMRRGLPKPGDVVITTEAPMGEVAQLDERKVALAQRLITLRGKKGMLHNNFLRFVLQSPNVENELKKRESGTTVTGIKQKELRKALLPIPPYDEQIKLSEILISLDNKIDLNRQMNSTLEQIAQTLFKRWFIDFEFPDENGNPYKSSGGRVVNSELGEIPEGWKVKQIGDICETFGGGTPKTSEPSYWEGGDVFWATPTDMTSLNSPVIFDTSRKITEKGLLNSSAKLLPPGSILMTSRATLGYFAITKVPISTNQGFISMVCDDRVSNYYLLNAVKNNMEEIENLAGGSTFLEINKTSFRSIKIILPPKNIMDKFDENADFIYEKIFHNELEIKRLAEIRDSLLPKLMSGKIRVQV</sequence>
<evidence type="ECO:0000256" key="3">
    <source>
        <dbReference type="ARBA" id="ARBA00023125"/>
    </source>
</evidence>
<dbReference type="PANTHER" id="PTHR30408:SF13">
    <property type="entry name" value="TYPE I RESTRICTION ENZYME HINDI SPECIFICITY SUBUNIT"/>
    <property type="match status" value="1"/>
</dbReference>
<keyword evidence="5" id="KW-0255">Endonuclease</keyword>
<evidence type="ECO:0000313" key="7">
    <source>
        <dbReference type="Proteomes" id="UP000053087"/>
    </source>
</evidence>
<dbReference type="GO" id="GO:0009307">
    <property type="term" value="P:DNA restriction-modification system"/>
    <property type="evidence" value="ECO:0007669"/>
    <property type="project" value="UniProtKB-KW"/>
</dbReference>
<evidence type="ECO:0000313" key="6">
    <source>
        <dbReference type="EMBL" id="NLK31412.1"/>
    </source>
</evidence>
<dbReference type="EMBL" id="JAAYQL010000005">
    <property type="protein sequence ID" value="NLK31412.1"/>
    <property type="molecule type" value="Genomic_DNA"/>
</dbReference>
<dbReference type="CDD" id="cd17246">
    <property type="entry name" value="RMtype1_S_SonII-TRD2-CR2_like"/>
    <property type="match status" value="1"/>
</dbReference>
<gene>
    <name evidence="5" type="ORF">AOB57_011205</name>
    <name evidence="6" type="ORF">GX302_00810</name>
</gene>
<feature type="domain" description="Type I restriction modification DNA specificity" evidence="4">
    <location>
        <begin position="219"/>
        <end position="371"/>
    </location>
</feature>
<dbReference type="InterPro" id="IPR000055">
    <property type="entry name" value="Restrct_endonuc_typeI_TRD"/>
</dbReference>
<feature type="domain" description="Type I restriction modification DNA specificity" evidence="4">
    <location>
        <begin position="2"/>
        <end position="180"/>
    </location>
</feature>
<dbReference type="REBASE" id="275279">
    <property type="entry name" value="S.MflE032ORF11195P"/>
</dbReference>
<dbReference type="KEGG" id="mfz:AOB57_011205"/>
<keyword evidence="7" id="KW-1185">Reference proteome</keyword>
<name>A0A660HWK3_9EURY</name>
<reference evidence="6 8" key="3">
    <citation type="journal article" date="2020" name="Biotechnol. Biofuels">
        <title>New insights from the biogas microbiome by comprehensive genome-resolved metagenomics of nearly 1600 species originating from multiple anaerobic digesters.</title>
        <authorList>
            <person name="Campanaro S."/>
            <person name="Treu L."/>
            <person name="Rodriguez-R L.M."/>
            <person name="Kovalovszki A."/>
            <person name="Ziels R.M."/>
            <person name="Maus I."/>
            <person name="Zhu X."/>
            <person name="Kougias P.G."/>
            <person name="Basile A."/>
            <person name="Luo G."/>
            <person name="Schluter A."/>
            <person name="Konstantinidis K.T."/>
            <person name="Angelidaki I."/>
        </authorList>
    </citation>
    <scope>NUCLEOTIDE SEQUENCE [LARGE SCALE GENOMIC DNA]</scope>
    <source>
        <strain evidence="6">AS22ysBPME_46</strain>
    </source>
</reference>
<dbReference type="Proteomes" id="UP000053087">
    <property type="component" value="Chromosome"/>
</dbReference>
<evidence type="ECO:0000313" key="5">
    <source>
        <dbReference type="EMBL" id="AYK16436.1"/>
    </source>
</evidence>
<dbReference type="Proteomes" id="UP000585579">
    <property type="component" value="Unassembled WGS sequence"/>
</dbReference>
<reference evidence="5 7" key="1">
    <citation type="journal article" date="2016" name="Int. J. Syst. Evol. Microbiol.">
        <title>Methanosarcina flavescens sp. nov., a methanogenic archaeon isolated from a full-scale anaerobic digester.</title>
        <authorList>
            <person name="Kern T."/>
            <person name="Fischer M.A."/>
            <person name="Deppenmeier U."/>
            <person name="Schmitz R.A."/>
            <person name="Rother M."/>
        </authorList>
    </citation>
    <scope>NUCLEOTIDE SEQUENCE [LARGE SCALE GENOMIC DNA]</scope>
    <source>
        <strain evidence="5 7">E03.2</strain>
    </source>
</reference>
<dbReference type="InterPro" id="IPR044946">
    <property type="entry name" value="Restrct_endonuc_typeI_TRD_sf"/>
</dbReference>
<evidence type="ECO:0000256" key="1">
    <source>
        <dbReference type="ARBA" id="ARBA00010923"/>
    </source>
</evidence>
<evidence type="ECO:0000259" key="4">
    <source>
        <dbReference type="Pfam" id="PF01420"/>
    </source>
</evidence>